<evidence type="ECO:0000256" key="3">
    <source>
        <dbReference type="PROSITE-ProRule" id="PRU00221"/>
    </source>
</evidence>
<evidence type="ECO:0000313" key="5">
    <source>
        <dbReference type="EMBL" id="KAK1751399.1"/>
    </source>
</evidence>
<evidence type="ECO:0000313" key="6">
    <source>
        <dbReference type="Proteomes" id="UP001239445"/>
    </source>
</evidence>
<dbReference type="Pfam" id="PF00400">
    <property type="entry name" value="WD40"/>
    <property type="match status" value="2"/>
</dbReference>
<feature type="repeat" description="WD" evidence="3">
    <location>
        <begin position="1373"/>
        <end position="1414"/>
    </location>
</feature>
<dbReference type="InterPro" id="IPR010730">
    <property type="entry name" value="HET"/>
</dbReference>
<dbReference type="InterPro" id="IPR015943">
    <property type="entry name" value="WD40/YVTN_repeat-like_dom_sf"/>
</dbReference>
<protein>
    <submittedName>
        <fullName evidence="5">HET-R</fullName>
    </submittedName>
</protein>
<sequence>MRLLEYDASGDEVRLKEYLSDDEVPPYAILSHTWGKHEVLLQHLVDGTAANDVKLAESYAKIKFCAKQVQIDGLRYFWDDTCCIDKSNAQELQAALNSMFKWYQHAAKCYVYLSDVLADDPSDKTSWESAFRASRWFTRGWTLQELIAPAIVEFFSKEGRRLGDKKTLEQEIHAITGIPMTALRGSLLSNFGVDERFAWTAKRKTQLPKDKAYSLFGIFDVHIPVLYGEGEAKAFDRLREKLTKDHSRLAKLWSADSHLEPMRDPRVDKKRIENAKGGLLSDAYRWVLENETFRSWRETRENQILWVRGDPGKGKTMLLCGIINYLEQSINNDGGNVTYFLFQATDNRINNATALLRGLIYLLASRQPRLLSHFPENTYPSDDAMAWPVLSKLLQEMLRDANVKTTCLVVDALDECVTGLEQFLDLVEQTSLLPSRVKWVLSSRNWPDIERRLSAMEKYSGLSLELNAESVAAAVSVYVQHKVRHLSRIKHYDSETEATVHRHLLNNATGTFLWVALVCQNLEKLNVAPWNVRKVLERFPAGLDSLYGQMMSRIDQLEDAELCKHLLAVTTLTYRPLTSQELASLADVPSFISSNPQFLQDFIQSCGSFLTLQNQVVYFVHQSAKDYLLATTANDASRRTVRSIFPSGAGNVHKAICLQYLDLMSKVLARDIYSLGAPGFPIHQVSTPDPDPLEPAKYSCIYWIGHFCEAASSSESTSSDLLKDNGAVHIFLRSKYLHWLEALSLLQAVSEGVRSMRQLQKSMRNAMDWSHASNSRDSQSTEHAESRHLAAFVWDAYRFIASFGQIIEQAPLQTYASALLFAPENSLVKRNFSSEFPKFVSAIPFPEKESFPEKEWNACLQSLAGHQGEVIRVAFSPDGKKLASVSQDGTVKLWSSGSGKCLLTLQGYFPEAGFSEVRCGSLAFSAPDLLATAVEAYPEPMVRIWNTTTGKCICTIRGCDPEVLEVVFLSNTLAVLSGGPWRDGDFSVKIFDPTSGRYIRTQFSGAPGIRSMASSPGGLLAVGCRDGSIRTWHATLGQRVWTLPDHVEQVTSLAFTTDGDLLASAANYTGSIGIWSTSSGKCIRRLGAGPVSSLAFSPAGLLASGSASYHTIKIWSVSSEEPLMTISASSDERIYIGGNVPVSFSADGLLASGWECEIKIWDIAFPLNSPRQQELSNHGGPLFPIVLSSDGLSLASGHGRGRVRIWDTRSGQGLKVLEVDYNQLVSLAFSPNNQIFASASTRSVKVWDTKSWQCLWAAYGDWNTSPLVFSPDSMELAGAVALREGNGDIGIWSVSSGRCLHLETMIEAEYTCTQEYRMAFSRAASSRAAFSRAAFSRAAFSPDNTRLATGSCHEDIGLWEKSSWRCIWSLPATETDRTYIDSIVFSPDSEQLAAAFGDNTIRIWETASGSCVKRVECQNWRIRRSLSTATPSWLFGDINTQAYGVSEDNEWVTYGRENVLWLPPAYRPFYISVQGMTMAFWYQNEKSFVLHFNKPI</sequence>
<dbReference type="Pfam" id="PF24883">
    <property type="entry name" value="NPHP3_N"/>
    <property type="match status" value="1"/>
</dbReference>
<feature type="repeat" description="WD" evidence="3">
    <location>
        <begin position="1175"/>
        <end position="1216"/>
    </location>
</feature>
<dbReference type="SUPFAM" id="SSF117289">
    <property type="entry name" value="Nucleoporin domain"/>
    <property type="match status" value="1"/>
</dbReference>
<dbReference type="PANTHER" id="PTHR10622">
    <property type="entry name" value="HET DOMAIN-CONTAINING PROTEIN"/>
    <property type="match status" value="1"/>
</dbReference>
<dbReference type="InterPro" id="IPR024977">
    <property type="entry name" value="Apc4-like_WD40_dom"/>
</dbReference>
<comment type="caution">
    <text evidence="5">The sequence shown here is derived from an EMBL/GenBank/DDBJ whole genome shotgun (WGS) entry which is preliminary data.</text>
</comment>
<dbReference type="Proteomes" id="UP001239445">
    <property type="component" value="Unassembled WGS sequence"/>
</dbReference>
<dbReference type="SUPFAM" id="SSF50998">
    <property type="entry name" value="Quinoprotein alcohol dehydrogenase-like"/>
    <property type="match status" value="1"/>
</dbReference>
<evidence type="ECO:0000256" key="2">
    <source>
        <dbReference type="ARBA" id="ARBA00022737"/>
    </source>
</evidence>
<dbReference type="PROSITE" id="PS50082">
    <property type="entry name" value="WD_REPEATS_2"/>
    <property type="match status" value="4"/>
</dbReference>
<dbReference type="InterPro" id="IPR019775">
    <property type="entry name" value="WD40_repeat_CS"/>
</dbReference>
<dbReference type="PROSITE" id="PS00678">
    <property type="entry name" value="WD_REPEATS_1"/>
    <property type="match status" value="1"/>
</dbReference>
<reference evidence="5" key="1">
    <citation type="submission" date="2023-06" db="EMBL/GenBank/DDBJ databases">
        <title>Genome-scale phylogeny and comparative genomics of the fungal order Sordariales.</title>
        <authorList>
            <consortium name="Lawrence Berkeley National Laboratory"/>
            <person name="Hensen N."/>
            <person name="Bonometti L."/>
            <person name="Westerberg I."/>
            <person name="Brannstrom I.O."/>
            <person name="Guillou S."/>
            <person name="Cros-Aarteil S."/>
            <person name="Calhoun S."/>
            <person name="Haridas S."/>
            <person name="Kuo A."/>
            <person name="Mondo S."/>
            <person name="Pangilinan J."/>
            <person name="Riley R."/>
            <person name="Labutti K."/>
            <person name="Andreopoulos B."/>
            <person name="Lipzen A."/>
            <person name="Chen C."/>
            <person name="Yanf M."/>
            <person name="Daum C."/>
            <person name="Ng V."/>
            <person name="Clum A."/>
            <person name="Steindorff A."/>
            <person name="Ohm R."/>
            <person name="Martin F."/>
            <person name="Silar P."/>
            <person name="Natvig D."/>
            <person name="Lalanne C."/>
            <person name="Gautier V."/>
            <person name="Ament-Velasquez S.L."/>
            <person name="Kruys A."/>
            <person name="Hutchinson M.I."/>
            <person name="Powell A.J."/>
            <person name="Barry K."/>
            <person name="Miller A.N."/>
            <person name="Grigoriev I.V."/>
            <person name="Debuchy R."/>
            <person name="Gladieux P."/>
            <person name="Thoren M.H."/>
            <person name="Johannesson H."/>
        </authorList>
    </citation>
    <scope>NUCLEOTIDE SEQUENCE</scope>
    <source>
        <strain evidence="5">PSN4</strain>
    </source>
</reference>
<dbReference type="PANTHER" id="PTHR10622:SF13">
    <property type="entry name" value="NACHT DOMAIN-CONTAINING PROTEIN"/>
    <property type="match status" value="1"/>
</dbReference>
<dbReference type="InterPro" id="IPR027417">
    <property type="entry name" value="P-loop_NTPase"/>
</dbReference>
<evidence type="ECO:0000259" key="4">
    <source>
        <dbReference type="PROSITE" id="PS50837"/>
    </source>
</evidence>
<dbReference type="InterPro" id="IPR056884">
    <property type="entry name" value="NPHP3-like_N"/>
</dbReference>
<dbReference type="Gene3D" id="2.130.10.10">
    <property type="entry name" value="YVTN repeat-like/Quinoprotein amine dehydrogenase"/>
    <property type="match status" value="4"/>
</dbReference>
<organism evidence="5 6">
    <name type="scientific">Echria macrotheca</name>
    <dbReference type="NCBI Taxonomy" id="438768"/>
    <lineage>
        <taxon>Eukaryota</taxon>
        <taxon>Fungi</taxon>
        <taxon>Dikarya</taxon>
        <taxon>Ascomycota</taxon>
        <taxon>Pezizomycotina</taxon>
        <taxon>Sordariomycetes</taxon>
        <taxon>Sordariomycetidae</taxon>
        <taxon>Sordariales</taxon>
        <taxon>Schizotheciaceae</taxon>
        <taxon>Echria</taxon>
    </lineage>
</organism>
<feature type="repeat" description="WD" evidence="3">
    <location>
        <begin position="1043"/>
        <end position="1085"/>
    </location>
</feature>
<proteinExistence type="predicted"/>
<dbReference type="InterPro" id="IPR007111">
    <property type="entry name" value="NACHT_NTPase"/>
</dbReference>
<dbReference type="Pfam" id="PF12894">
    <property type="entry name" value="ANAPC4_WD40"/>
    <property type="match status" value="2"/>
</dbReference>
<dbReference type="SMART" id="SM00320">
    <property type="entry name" value="WD40"/>
    <property type="match status" value="10"/>
</dbReference>
<dbReference type="Pfam" id="PF06985">
    <property type="entry name" value="HET"/>
    <property type="match status" value="1"/>
</dbReference>
<accession>A0AAJ0B5Y7</accession>
<dbReference type="PROSITE" id="PS50294">
    <property type="entry name" value="WD_REPEATS_REGION"/>
    <property type="match status" value="3"/>
</dbReference>
<name>A0AAJ0B5Y7_9PEZI</name>
<feature type="repeat" description="WD" evidence="3">
    <location>
        <begin position="863"/>
        <end position="904"/>
    </location>
</feature>
<feature type="domain" description="NACHT" evidence="4">
    <location>
        <begin position="303"/>
        <end position="520"/>
    </location>
</feature>
<dbReference type="InterPro" id="IPR001680">
    <property type="entry name" value="WD40_rpt"/>
</dbReference>
<evidence type="ECO:0000256" key="1">
    <source>
        <dbReference type="ARBA" id="ARBA00022574"/>
    </source>
</evidence>
<gene>
    <name evidence="5" type="ORF">QBC47DRAFT_81351</name>
</gene>
<keyword evidence="2" id="KW-0677">Repeat</keyword>
<dbReference type="InterPro" id="IPR011047">
    <property type="entry name" value="Quinoprotein_ADH-like_sf"/>
</dbReference>
<dbReference type="SUPFAM" id="SSF52540">
    <property type="entry name" value="P-loop containing nucleoside triphosphate hydrolases"/>
    <property type="match status" value="1"/>
</dbReference>
<dbReference type="CDD" id="cd00200">
    <property type="entry name" value="WD40"/>
    <property type="match status" value="1"/>
</dbReference>
<dbReference type="PROSITE" id="PS50837">
    <property type="entry name" value="NACHT"/>
    <property type="match status" value="1"/>
</dbReference>
<keyword evidence="6" id="KW-1185">Reference proteome</keyword>
<keyword evidence="1 3" id="KW-0853">WD repeat</keyword>
<dbReference type="EMBL" id="MU839842">
    <property type="protein sequence ID" value="KAK1751399.1"/>
    <property type="molecule type" value="Genomic_DNA"/>
</dbReference>
<dbReference type="Gene3D" id="3.40.50.300">
    <property type="entry name" value="P-loop containing nucleotide triphosphate hydrolases"/>
    <property type="match status" value="1"/>
</dbReference>